<reference evidence="3" key="1">
    <citation type="submission" date="2024-06" db="EMBL/GenBank/DDBJ databases">
        <title>Micromonospora sp. strain HUAS YX12 genome sequences.</title>
        <authorList>
            <person name="Mo P."/>
        </authorList>
    </citation>
    <scope>NUCLEOTIDE SEQUENCE</scope>
    <source>
        <strain evidence="3">HUAS YX12</strain>
    </source>
</reference>
<accession>A0AAU7R6M8</accession>
<dbReference type="SUPFAM" id="SSF55811">
    <property type="entry name" value="Nudix"/>
    <property type="match status" value="1"/>
</dbReference>
<gene>
    <name evidence="3" type="ORF">ABIH81_10270</name>
</gene>
<proteinExistence type="predicted"/>
<dbReference type="PANTHER" id="PTHR43736">
    <property type="entry name" value="ADP-RIBOSE PYROPHOSPHATASE"/>
    <property type="match status" value="1"/>
</dbReference>
<dbReference type="GO" id="GO:0016787">
    <property type="term" value="F:hydrolase activity"/>
    <property type="evidence" value="ECO:0007669"/>
    <property type="project" value="UniProtKB-KW"/>
</dbReference>
<name>A0AAU7R6M8_9ACTN</name>
<evidence type="ECO:0000313" key="3">
    <source>
        <dbReference type="EMBL" id="XBT83807.1"/>
    </source>
</evidence>
<dbReference type="CDD" id="cd18873">
    <property type="entry name" value="NUDIX_NadM_like"/>
    <property type="match status" value="1"/>
</dbReference>
<evidence type="ECO:0000256" key="1">
    <source>
        <dbReference type="ARBA" id="ARBA00022801"/>
    </source>
</evidence>
<dbReference type="EMBL" id="CP157974">
    <property type="protein sequence ID" value="XBT83807.1"/>
    <property type="molecule type" value="Genomic_DNA"/>
</dbReference>
<protein>
    <submittedName>
        <fullName evidence="3">NUDIX domain-containing protein</fullName>
    </submittedName>
</protein>
<dbReference type="PROSITE" id="PS00893">
    <property type="entry name" value="NUDIX_BOX"/>
    <property type="match status" value="1"/>
</dbReference>
<dbReference type="InterPro" id="IPR020084">
    <property type="entry name" value="NUDIX_hydrolase_CS"/>
</dbReference>
<dbReference type="Gene3D" id="3.90.79.10">
    <property type="entry name" value="Nucleoside Triphosphate Pyrophosphohydrolase"/>
    <property type="match status" value="1"/>
</dbReference>
<dbReference type="InterPro" id="IPR054105">
    <property type="entry name" value="WHD_NrtR"/>
</dbReference>
<dbReference type="PROSITE" id="PS51462">
    <property type="entry name" value="NUDIX"/>
    <property type="match status" value="1"/>
</dbReference>
<feature type="domain" description="Nudix hydrolase" evidence="2">
    <location>
        <begin position="146"/>
        <end position="280"/>
    </location>
</feature>
<organism evidence="3">
    <name type="scientific">Micromonospora sp. HUAS YX12</name>
    <dbReference type="NCBI Taxonomy" id="3156396"/>
    <lineage>
        <taxon>Bacteria</taxon>
        <taxon>Bacillati</taxon>
        <taxon>Actinomycetota</taxon>
        <taxon>Actinomycetes</taxon>
        <taxon>Micromonosporales</taxon>
        <taxon>Micromonosporaceae</taxon>
        <taxon>Micromonospora</taxon>
    </lineage>
</organism>
<dbReference type="InterPro" id="IPR000086">
    <property type="entry name" value="NUDIX_hydrolase_dom"/>
</dbReference>
<evidence type="ECO:0000259" key="2">
    <source>
        <dbReference type="PROSITE" id="PS51462"/>
    </source>
</evidence>
<dbReference type="InterPro" id="IPR036388">
    <property type="entry name" value="WH-like_DNA-bd_sf"/>
</dbReference>
<dbReference type="Pfam" id="PF00293">
    <property type="entry name" value="NUDIX"/>
    <property type="match status" value="1"/>
</dbReference>
<dbReference type="InterPro" id="IPR015797">
    <property type="entry name" value="NUDIX_hydrolase-like_dom_sf"/>
</dbReference>
<dbReference type="SUPFAM" id="SSF46785">
    <property type="entry name" value="Winged helix' DNA-binding domain"/>
    <property type="match status" value="1"/>
</dbReference>
<dbReference type="RefSeq" id="WP_349880066.1">
    <property type="nucleotide sequence ID" value="NZ_CP157974.1"/>
</dbReference>
<dbReference type="Gene3D" id="1.10.10.10">
    <property type="entry name" value="Winged helix-like DNA-binding domain superfamily/Winged helix DNA-binding domain"/>
    <property type="match status" value="1"/>
</dbReference>
<dbReference type="Pfam" id="PF21906">
    <property type="entry name" value="WHD_NrtR"/>
    <property type="match status" value="1"/>
</dbReference>
<keyword evidence="1" id="KW-0378">Hydrolase</keyword>
<dbReference type="InterPro" id="IPR036390">
    <property type="entry name" value="WH_DNA-bd_sf"/>
</dbReference>
<dbReference type="AlphaFoldDB" id="A0AAU7R6M8"/>
<dbReference type="PANTHER" id="PTHR43736:SF4">
    <property type="entry name" value="SLR1690 PROTEIN"/>
    <property type="match status" value="1"/>
</dbReference>
<sequence length="332" mass="36523">MRPLAVSIVGSFRQYYPEVLEAAAIFSEAGITVASPAVSTIVNPGAEFVRFRGDNPESADHEIQSDTMQKILSSDFVYVVAPNGYIGRTTSYELGSIRDRDIPVYFSAPPRDLPVPVPAEAVVSAGQLARRIREGALLHRRPRLVTQMTADLVVLTVREERLHVLLVTRATDPFKGQLALPGGFMRAGEALEDAAWRELGEETGFDAAKLPFEQLGTYSDPTRDPRPRRVISTAFLAIAPNLPVPAAATDARRADWVEVESSLVGRLAFDHGRILLDGLERARTLLEHTTIAADFCGPTFTLRELCQVYEAVWGSQVDMSNFRRKVLALALH</sequence>